<dbReference type="AlphaFoldDB" id="A0A2T4Z515"/>
<evidence type="ECO:0000256" key="1">
    <source>
        <dbReference type="SAM" id="SignalP"/>
    </source>
</evidence>
<accession>A0A2T4Z515</accession>
<evidence type="ECO:0000313" key="3">
    <source>
        <dbReference type="Proteomes" id="UP000241808"/>
    </source>
</evidence>
<gene>
    <name evidence="2" type="ORF">C8P69_10439</name>
</gene>
<dbReference type="RefSeq" id="WP_211353814.1">
    <property type="nucleotide sequence ID" value="NZ_PZZL01000004.1"/>
</dbReference>
<keyword evidence="1" id="KW-0732">Signal</keyword>
<protein>
    <recommendedName>
        <fullName evidence="4">PEGA domain-containing protein</fullName>
    </recommendedName>
</protein>
<dbReference type="Proteomes" id="UP000241808">
    <property type="component" value="Unassembled WGS sequence"/>
</dbReference>
<keyword evidence="3" id="KW-1185">Reference proteome</keyword>
<comment type="caution">
    <text evidence="2">The sequence shown here is derived from an EMBL/GenBank/DDBJ whole genome shotgun (WGS) entry which is preliminary data.</text>
</comment>
<organism evidence="2 3">
    <name type="scientific">Phreatobacter oligotrophus</name>
    <dbReference type="NCBI Taxonomy" id="1122261"/>
    <lineage>
        <taxon>Bacteria</taxon>
        <taxon>Pseudomonadati</taxon>
        <taxon>Pseudomonadota</taxon>
        <taxon>Alphaproteobacteria</taxon>
        <taxon>Hyphomicrobiales</taxon>
        <taxon>Phreatobacteraceae</taxon>
        <taxon>Phreatobacter</taxon>
    </lineage>
</organism>
<evidence type="ECO:0008006" key="4">
    <source>
        <dbReference type="Google" id="ProtNLM"/>
    </source>
</evidence>
<dbReference type="PROSITE" id="PS51257">
    <property type="entry name" value="PROKAR_LIPOPROTEIN"/>
    <property type="match status" value="1"/>
</dbReference>
<sequence length="170" mass="17144">MLRIIAAACVAVAVGGCATAIRGTTNQVTFASEPSGAVVTTSLGHSCVTPCVIAIERNKPFEATFRKDGFEHAVVAVRTEISREGGTSFAGNILAGGLIGMGVDAASGAALDHTPNPVVGRLAAIVPPAPPPATNRRPVRRPAAARTPVAVLTAPPAQMTASVAVTPAFR</sequence>
<reference evidence="2 3" key="1">
    <citation type="submission" date="2018-04" db="EMBL/GenBank/DDBJ databases">
        <title>Genomic Encyclopedia of Archaeal and Bacterial Type Strains, Phase II (KMG-II): from individual species to whole genera.</title>
        <authorList>
            <person name="Goeker M."/>
        </authorList>
    </citation>
    <scope>NUCLEOTIDE SEQUENCE [LARGE SCALE GENOMIC DNA]</scope>
    <source>
        <strain evidence="2 3">DSM 25521</strain>
    </source>
</reference>
<feature type="chain" id="PRO_5015474931" description="PEGA domain-containing protein" evidence="1">
    <location>
        <begin position="21"/>
        <end position="170"/>
    </location>
</feature>
<evidence type="ECO:0000313" key="2">
    <source>
        <dbReference type="EMBL" id="PTM56992.1"/>
    </source>
</evidence>
<name>A0A2T4Z515_9HYPH</name>
<dbReference type="EMBL" id="PZZL01000004">
    <property type="protein sequence ID" value="PTM56992.1"/>
    <property type="molecule type" value="Genomic_DNA"/>
</dbReference>
<feature type="signal peptide" evidence="1">
    <location>
        <begin position="1"/>
        <end position="20"/>
    </location>
</feature>
<proteinExistence type="predicted"/>